<name>A0ABS9SVT2_9ACTN</name>
<evidence type="ECO:0000256" key="1">
    <source>
        <dbReference type="ARBA" id="ARBA00004651"/>
    </source>
</evidence>
<accession>A0ABS9SVT2</accession>
<comment type="caution">
    <text evidence="8">The sequence shown here is derived from an EMBL/GenBank/DDBJ whole genome shotgun (WGS) entry which is preliminary data.</text>
</comment>
<evidence type="ECO:0000313" key="8">
    <source>
        <dbReference type="EMBL" id="MCH6160382.1"/>
    </source>
</evidence>
<evidence type="ECO:0000256" key="6">
    <source>
        <dbReference type="SAM" id="Phobius"/>
    </source>
</evidence>
<dbReference type="InterPro" id="IPR003838">
    <property type="entry name" value="ABC3_permease_C"/>
</dbReference>
<keyword evidence="4 6" id="KW-1133">Transmembrane helix</keyword>
<comment type="subcellular location">
    <subcellularLocation>
        <location evidence="1">Cell membrane</location>
        <topology evidence="1">Multi-pass membrane protein</topology>
    </subcellularLocation>
</comment>
<evidence type="ECO:0000256" key="2">
    <source>
        <dbReference type="ARBA" id="ARBA00022475"/>
    </source>
</evidence>
<feature type="domain" description="ABC3 transporter permease C-terminal" evidence="7">
    <location>
        <begin position="34"/>
        <end position="150"/>
    </location>
</feature>
<dbReference type="EMBL" id="JAKWJU010000002">
    <property type="protein sequence ID" value="MCH6160382.1"/>
    <property type="molecule type" value="Genomic_DNA"/>
</dbReference>
<dbReference type="InterPro" id="IPR051125">
    <property type="entry name" value="ABC-4/HrtB_transporter"/>
</dbReference>
<feature type="transmembrane region" description="Helical" evidence="6">
    <location>
        <begin position="119"/>
        <end position="138"/>
    </location>
</feature>
<keyword evidence="3 6" id="KW-0812">Transmembrane</keyword>
<keyword evidence="9" id="KW-1185">Reference proteome</keyword>
<keyword evidence="2" id="KW-1003">Cell membrane</keyword>
<evidence type="ECO:0000259" key="7">
    <source>
        <dbReference type="Pfam" id="PF02687"/>
    </source>
</evidence>
<evidence type="ECO:0000313" key="9">
    <source>
        <dbReference type="Proteomes" id="UP001166784"/>
    </source>
</evidence>
<proteinExistence type="predicted"/>
<reference evidence="8" key="2">
    <citation type="journal article" date="2023" name="Int. J. Syst. Evol. Microbiol.">
        <title>Streptomyces marispadix sp. nov., isolated from marine beach sediment of the Northern Coast of Portugal.</title>
        <authorList>
            <person name="dos Santos J.D.N."/>
            <person name="Vitorino I.R."/>
            <person name="Kallscheuer N."/>
            <person name="Srivastava A."/>
            <person name="Krautwurst S."/>
            <person name="Marz M."/>
            <person name="Jogler C."/>
            <person name="Lobo Da Cunha A."/>
            <person name="Catita J."/>
            <person name="Goncalves H."/>
            <person name="Gonzalez I."/>
            <person name="Reyes F."/>
            <person name="Lage O.M."/>
        </authorList>
    </citation>
    <scope>NUCLEOTIDE SEQUENCE</scope>
    <source>
        <strain evidence="8">M600PL45_2</strain>
    </source>
</reference>
<feature type="transmembrane region" description="Helical" evidence="6">
    <location>
        <begin position="29"/>
        <end position="54"/>
    </location>
</feature>
<organism evidence="8 9">
    <name type="scientific">Streptomyces marispadix</name>
    <dbReference type="NCBI Taxonomy" id="2922868"/>
    <lineage>
        <taxon>Bacteria</taxon>
        <taxon>Bacillati</taxon>
        <taxon>Actinomycetota</taxon>
        <taxon>Actinomycetes</taxon>
        <taxon>Kitasatosporales</taxon>
        <taxon>Streptomycetaceae</taxon>
        <taxon>Streptomyces</taxon>
    </lineage>
</organism>
<reference evidence="8" key="1">
    <citation type="submission" date="2022-03" db="EMBL/GenBank/DDBJ databases">
        <authorList>
            <person name="Santos J.D.N."/>
            <person name="Kallscheuer N."/>
            <person name="Jogler C."/>
            <person name="Lage O.M."/>
        </authorList>
    </citation>
    <scope>NUCLEOTIDE SEQUENCE</scope>
    <source>
        <strain evidence="8">M600PL45_2</strain>
    </source>
</reference>
<sequence>MTSLDGVVAYADSKAVKRQIDRYMALFRVFVGAMLLLGGVLALTVVHVTMTVNIAERTGELATLRASGVPLRRIAGLLAAENLTAMALALPFGLVAGFAAAQASLDSFSSDMLSMRLEIGWPVVAGAVAAVLGASLLSQLPAVRAVRRLDVARVVRERAG</sequence>
<evidence type="ECO:0000256" key="4">
    <source>
        <dbReference type="ARBA" id="ARBA00022989"/>
    </source>
</evidence>
<feature type="transmembrane region" description="Helical" evidence="6">
    <location>
        <begin position="74"/>
        <end position="99"/>
    </location>
</feature>
<dbReference type="PANTHER" id="PTHR43738:SF2">
    <property type="entry name" value="ABC TRANSPORTER PERMEASE"/>
    <property type="match status" value="1"/>
</dbReference>
<gene>
    <name evidence="8" type="ORF">MMA15_08115</name>
</gene>
<dbReference type="Proteomes" id="UP001166784">
    <property type="component" value="Unassembled WGS sequence"/>
</dbReference>
<dbReference type="PANTHER" id="PTHR43738">
    <property type="entry name" value="ABC TRANSPORTER, MEMBRANE PROTEIN"/>
    <property type="match status" value="1"/>
</dbReference>
<evidence type="ECO:0000256" key="3">
    <source>
        <dbReference type="ARBA" id="ARBA00022692"/>
    </source>
</evidence>
<evidence type="ECO:0000256" key="5">
    <source>
        <dbReference type="ARBA" id="ARBA00023136"/>
    </source>
</evidence>
<keyword evidence="5 6" id="KW-0472">Membrane</keyword>
<dbReference type="RefSeq" id="WP_241058463.1">
    <property type="nucleotide sequence ID" value="NZ_JAKWJU010000002.1"/>
</dbReference>
<protein>
    <submittedName>
        <fullName evidence="8">ABC transporter permease</fullName>
    </submittedName>
</protein>
<dbReference type="Pfam" id="PF02687">
    <property type="entry name" value="FtsX"/>
    <property type="match status" value="1"/>
</dbReference>